<keyword evidence="1" id="KW-0812">Transmembrane</keyword>
<keyword evidence="1" id="KW-1133">Transmembrane helix</keyword>
<evidence type="ECO:0000313" key="2">
    <source>
        <dbReference type="EMBL" id="MBX27303.1"/>
    </source>
</evidence>
<proteinExistence type="predicted"/>
<keyword evidence="1" id="KW-0472">Membrane</keyword>
<evidence type="ECO:0000256" key="1">
    <source>
        <dbReference type="SAM" id="Phobius"/>
    </source>
</evidence>
<accession>A0A2P2MAR8</accession>
<reference evidence="2" key="1">
    <citation type="submission" date="2018-02" db="EMBL/GenBank/DDBJ databases">
        <title>Rhizophora mucronata_Transcriptome.</title>
        <authorList>
            <person name="Meera S.P."/>
            <person name="Sreeshan A."/>
            <person name="Augustine A."/>
        </authorList>
    </citation>
    <scope>NUCLEOTIDE SEQUENCE</scope>
    <source>
        <tissue evidence="2">Leaf</tissue>
    </source>
</reference>
<feature type="transmembrane region" description="Helical" evidence="1">
    <location>
        <begin position="12"/>
        <end position="31"/>
    </location>
</feature>
<protein>
    <submittedName>
        <fullName evidence="2">FGFR1 oncogene partner</fullName>
    </submittedName>
</protein>
<sequence>MMKKVFEHSCALNWILIQLLIFFLQLPFLVINSVKTLDISAS</sequence>
<name>A0A2P2MAR8_RHIMU</name>
<organism evidence="2">
    <name type="scientific">Rhizophora mucronata</name>
    <name type="common">Asiatic mangrove</name>
    <dbReference type="NCBI Taxonomy" id="61149"/>
    <lineage>
        <taxon>Eukaryota</taxon>
        <taxon>Viridiplantae</taxon>
        <taxon>Streptophyta</taxon>
        <taxon>Embryophyta</taxon>
        <taxon>Tracheophyta</taxon>
        <taxon>Spermatophyta</taxon>
        <taxon>Magnoliopsida</taxon>
        <taxon>eudicotyledons</taxon>
        <taxon>Gunneridae</taxon>
        <taxon>Pentapetalae</taxon>
        <taxon>rosids</taxon>
        <taxon>fabids</taxon>
        <taxon>Malpighiales</taxon>
        <taxon>Rhizophoraceae</taxon>
        <taxon>Rhizophora</taxon>
    </lineage>
</organism>
<dbReference type="AlphaFoldDB" id="A0A2P2MAR8"/>
<dbReference type="EMBL" id="GGEC01046819">
    <property type="protein sequence ID" value="MBX27303.1"/>
    <property type="molecule type" value="Transcribed_RNA"/>
</dbReference>